<dbReference type="AlphaFoldDB" id="A0A855A2D3"/>
<gene>
    <name evidence="1" type="ORF">CH238_10995</name>
</gene>
<evidence type="ECO:0000313" key="1">
    <source>
        <dbReference type="EMBL" id="PEQ23904.1"/>
    </source>
</evidence>
<comment type="caution">
    <text evidence="1">The sequence shown here is derived from an EMBL/GenBank/DDBJ whole genome shotgun (WGS) entry which is preliminary data.</text>
</comment>
<sequence length="106" mass="12419">MIVFHAYRNFLFSPSLLNLFIEKQAAFIPLWLEPIDLPRPFFYLLLFFGFAVEPLSEQENRPGAEWFRACCFSDECRQGLNNQCGASATPVHFSHYRKHRPRCFTG</sequence>
<name>A0A855A2D3_9FIRM</name>
<organism evidence="1 2">
    <name type="scientific">[Clostridium] leptum DSM 753</name>
    <dbReference type="NCBI Taxonomy" id="428125"/>
    <lineage>
        <taxon>Bacteria</taxon>
        <taxon>Bacillati</taxon>
        <taxon>Bacillota</taxon>
        <taxon>Clostridia</taxon>
        <taxon>Eubacteriales</taxon>
        <taxon>Oscillospiraceae</taxon>
        <taxon>Oscillospiraceae incertae sedis</taxon>
    </lineage>
</organism>
<dbReference type="Proteomes" id="UP000220611">
    <property type="component" value="Unassembled WGS sequence"/>
</dbReference>
<protein>
    <submittedName>
        <fullName evidence="1">Uncharacterized protein</fullName>
    </submittedName>
</protein>
<proteinExistence type="predicted"/>
<dbReference type="EMBL" id="NOXF01000009">
    <property type="protein sequence ID" value="PEQ23904.1"/>
    <property type="molecule type" value="Genomic_DNA"/>
</dbReference>
<reference evidence="1 2" key="1">
    <citation type="submission" date="2017-07" db="EMBL/GenBank/DDBJ databases">
        <title>Prevalence of linear plasmids in Cutibacterium (Propionibacterium) acnes isolates obtained from prostatic tissue.</title>
        <authorList>
            <person name="Davidsson S."/>
            <person name="Carlsson J."/>
            <person name="Molling P."/>
            <person name="Andren O."/>
            <person name="Andersson S.-O."/>
            <person name="Brzuszkiewicz E."/>
            <person name="Poehlein A."/>
            <person name="Al-Zeer M."/>
            <person name="Brinkmann V."/>
            <person name="Scavenius C."/>
            <person name="Nazipi S."/>
            <person name="Soderquist B."/>
            <person name="Bruggemann H."/>
        </authorList>
    </citation>
    <scope>NUCLEOTIDE SEQUENCE [LARGE SCALE GENOMIC DNA]</scope>
    <source>
        <strain evidence="1 2">DSM 753</strain>
    </source>
</reference>
<accession>A0A855A2D3</accession>
<keyword evidence="2" id="KW-1185">Reference proteome</keyword>
<evidence type="ECO:0000313" key="2">
    <source>
        <dbReference type="Proteomes" id="UP000220611"/>
    </source>
</evidence>